<evidence type="ECO:0000313" key="2">
    <source>
        <dbReference type="EMBL" id="BAY80761.1"/>
    </source>
</evidence>
<sequence length="138" mass="15607">MKFSKVDLSKLLGVSHSDGYLQLLLDRGDELEFLEIPAPIQAYEGLQDLNELIAEPPPLLEEEETFAMLPVASTMASAVGYDSENEVLQIEFNSGAVYQYQNIDEDTFEDLYSSDAVGRYYNQYIKGKYQSERIDNSC</sequence>
<dbReference type="Pfam" id="PF13619">
    <property type="entry name" value="KTSC"/>
    <property type="match status" value="1"/>
</dbReference>
<dbReference type="OrthoDB" id="8612029at2"/>
<evidence type="ECO:0000259" key="1">
    <source>
        <dbReference type="Pfam" id="PF13619"/>
    </source>
</evidence>
<dbReference type="EMBL" id="AP018227">
    <property type="protein sequence ID" value="BAY80761.1"/>
    <property type="molecule type" value="Genomic_DNA"/>
</dbReference>
<dbReference type="InterPro" id="IPR025309">
    <property type="entry name" value="KTSC_dom"/>
</dbReference>
<accession>A0A1Z4LHQ6</accession>
<protein>
    <recommendedName>
        <fullName evidence="1">KTSC domain-containing protein</fullName>
    </recommendedName>
</protein>
<evidence type="ECO:0000313" key="3">
    <source>
        <dbReference type="Proteomes" id="UP000218418"/>
    </source>
</evidence>
<gene>
    <name evidence="2" type="ORF">NIES267_02260</name>
</gene>
<name>A0A1Z4LHQ6_9CYAN</name>
<organism evidence="2 3">
    <name type="scientific">Calothrix parasitica NIES-267</name>
    <dbReference type="NCBI Taxonomy" id="1973488"/>
    <lineage>
        <taxon>Bacteria</taxon>
        <taxon>Bacillati</taxon>
        <taxon>Cyanobacteriota</taxon>
        <taxon>Cyanophyceae</taxon>
        <taxon>Nostocales</taxon>
        <taxon>Calotrichaceae</taxon>
        <taxon>Calothrix</taxon>
    </lineage>
</organism>
<dbReference type="Proteomes" id="UP000218418">
    <property type="component" value="Chromosome"/>
</dbReference>
<reference evidence="2 3" key="1">
    <citation type="submission" date="2017-06" db="EMBL/GenBank/DDBJ databases">
        <title>Genome sequencing of cyanobaciteial culture collection at National Institute for Environmental Studies (NIES).</title>
        <authorList>
            <person name="Hirose Y."/>
            <person name="Shimura Y."/>
            <person name="Fujisawa T."/>
            <person name="Nakamura Y."/>
            <person name="Kawachi M."/>
        </authorList>
    </citation>
    <scope>NUCLEOTIDE SEQUENCE [LARGE SCALE GENOMIC DNA]</scope>
    <source>
        <strain evidence="2 3">NIES-267</strain>
    </source>
</reference>
<proteinExistence type="predicted"/>
<dbReference type="AlphaFoldDB" id="A0A1Z4LHQ6"/>
<keyword evidence="3" id="KW-1185">Reference proteome</keyword>
<feature type="domain" description="KTSC" evidence="1">
    <location>
        <begin position="73"/>
        <end position="129"/>
    </location>
</feature>